<name>A0A449A278_9BACT</name>
<gene>
    <name evidence="2" type="ORF">NCTC10183_00128</name>
</gene>
<organism evidence="2 3">
    <name type="scientific">Mycoplasmopsis gallinacea</name>
    <dbReference type="NCBI Taxonomy" id="29556"/>
    <lineage>
        <taxon>Bacteria</taxon>
        <taxon>Bacillati</taxon>
        <taxon>Mycoplasmatota</taxon>
        <taxon>Mycoplasmoidales</taxon>
        <taxon>Metamycoplasmataceae</taxon>
        <taxon>Mycoplasmopsis</taxon>
    </lineage>
</organism>
<evidence type="ECO:0000313" key="2">
    <source>
        <dbReference type="EMBL" id="VEU58370.1"/>
    </source>
</evidence>
<evidence type="ECO:0000313" key="3">
    <source>
        <dbReference type="Proteomes" id="UP000290568"/>
    </source>
</evidence>
<protein>
    <submittedName>
        <fullName evidence="2">Uncharacterized protein</fullName>
    </submittedName>
</protein>
<proteinExistence type="predicted"/>
<accession>A0A449A278</accession>
<dbReference type="AlphaFoldDB" id="A0A449A278"/>
<keyword evidence="1" id="KW-0812">Transmembrane</keyword>
<feature type="transmembrane region" description="Helical" evidence="1">
    <location>
        <begin position="62"/>
        <end position="86"/>
    </location>
</feature>
<evidence type="ECO:0000256" key="1">
    <source>
        <dbReference type="SAM" id="Phobius"/>
    </source>
</evidence>
<reference evidence="2 3" key="1">
    <citation type="submission" date="2019-01" db="EMBL/GenBank/DDBJ databases">
        <authorList>
            <consortium name="Pathogen Informatics"/>
        </authorList>
    </citation>
    <scope>NUCLEOTIDE SEQUENCE [LARGE SCALE GENOMIC DNA]</scope>
    <source>
        <strain evidence="2 3">NCTC10183</strain>
    </source>
</reference>
<keyword evidence="3" id="KW-1185">Reference proteome</keyword>
<dbReference type="Proteomes" id="UP000290568">
    <property type="component" value="Chromosome"/>
</dbReference>
<dbReference type="RefSeq" id="WP_129620052.1">
    <property type="nucleotide sequence ID" value="NZ_LR214950.1"/>
</dbReference>
<keyword evidence="1" id="KW-0472">Membrane</keyword>
<sequence length="90" mass="10669">MKHNQNKNFDFIDQDTLSKTMSIDIETIEKQPLKYKQKLAEEIIEENKFTPEQKAKYFRSKVVYVFAILSILLIISILSFLIYLIVIKII</sequence>
<dbReference type="EMBL" id="LR214950">
    <property type="protein sequence ID" value="VEU58370.1"/>
    <property type="molecule type" value="Genomic_DNA"/>
</dbReference>
<keyword evidence="1" id="KW-1133">Transmembrane helix</keyword>